<comment type="subcellular location">
    <subcellularLocation>
        <location evidence="1">Mitochondrion</location>
    </subcellularLocation>
</comment>
<proteinExistence type="predicted"/>
<reference evidence="4" key="1">
    <citation type="submission" date="2020-09" db="EMBL/GenBank/DDBJ databases">
        <title>Comparative genome analyses of four rice-infecting Rhizoctonia solani isolates reveal extensive enrichment of homogalacturonan modification genes.</title>
        <authorList>
            <person name="Lee D.-Y."/>
            <person name="Jeon J."/>
            <person name="Kim K.-T."/>
            <person name="Cheong K."/>
            <person name="Song H."/>
            <person name="Choi G."/>
            <person name="Ko J."/>
            <person name="Opiyo S.O."/>
            <person name="Zuo S."/>
            <person name="Madhav S."/>
            <person name="Lee Y.-H."/>
            <person name="Wang G.-L."/>
        </authorList>
    </citation>
    <scope>NUCLEOTIDE SEQUENCE</scope>
    <source>
        <strain evidence="4">AG1-IA YN-7</strain>
    </source>
</reference>
<dbReference type="AlphaFoldDB" id="A0A8H7H4Y2"/>
<comment type="caution">
    <text evidence="4">The sequence shown here is derived from an EMBL/GenBank/DDBJ whole genome shotgun (WGS) entry which is preliminary data.</text>
</comment>
<gene>
    <name evidence="4" type="ORF">RHS04_06963</name>
</gene>
<keyword evidence="2" id="KW-0496">Mitochondrion</keyword>
<dbReference type="Proteomes" id="UP000650582">
    <property type="component" value="Unassembled WGS sequence"/>
</dbReference>
<evidence type="ECO:0000256" key="3">
    <source>
        <dbReference type="SAM" id="MobiDB-lite"/>
    </source>
</evidence>
<protein>
    <recommendedName>
        <fullName evidence="6">Restriction endonuclease type IV Mrr domain-containing protein</fullName>
    </recommendedName>
</protein>
<dbReference type="PANTHER" id="PTHR28133">
    <property type="entry name" value="REQUIRED FOR RESPIRATORY GROWTH PROTEIN 7, MITOCHONDRIAL"/>
    <property type="match status" value="1"/>
</dbReference>
<organism evidence="4 5">
    <name type="scientific">Rhizoctonia solani</name>
    <dbReference type="NCBI Taxonomy" id="456999"/>
    <lineage>
        <taxon>Eukaryota</taxon>
        <taxon>Fungi</taxon>
        <taxon>Dikarya</taxon>
        <taxon>Basidiomycota</taxon>
        <taxon>Agaricomycotina</taxon>
        <taxon>Agaricomycetes</taxon>
        <taxon>Cantharellales</taxon>
        <taxon>Ceratobasidiaceae</taxon>
        <taxon>Rhizoctonia</taxon>
    </lineage>
</organism>
<name>A0A8H7H4Y2_9AGAM</name>
<sequence>MTTAVSKLSTIVVGRAFEDRSLSLLQSRLSMTLTRVGGPGDGGVDLQGWWWIPRQAAKHDTNDQRRGIRVIASCKALKSKLGPVHLRELEGAALVQQHSLVETSTTGIHTSELVAVMISLSGFTPASIKKAMASPIPFLLMHLPPHEPLPIPSTKQDEEATQTHSAPTSSESSSSSDSIGSMIWNPKLGGTNGLLGGCMEVRWALSQRQRQDEAGRPVLYWKGKKLEHWVPETQDGEIGKRFLGTC</sequence>
<evidence type="ECO:0008006" key="6">
    <source>
        <dbReference type="Google" id="ProtNLM"/>
    </source>
</evidence>
<dbReference type="GO" id="GO:0005739">
    <property type="term" value="C:mitochondrion"/>
    <property type="evidence" value="ECO:0007669"/>
    <property type="project" value="UniProtKB-SubCell"/>
</dbReference>
<accession>A0A8H7H4Y2</accession>
<evidence type="ECO:0000256" key="2">
    <source>
        <dbReference type="ARBA" id="ARBA00023128"/>
    </source>
</evidence>
<feature type="compositionally biased region" description="Low complexity" evidence="3">
    <location>
        <begin position="165"/>
        <end position="181"/>
    </location>
</feature>
<dbReference type="Pfam" id="PF10356">
    <property type="entry name" value="RRG7"/>
    <property type="match status" value="2"/>
</dbReference>
<evidence type="ECO:0000313" key="5">
    <source>
        <dbReference type="Proteomes" id="UP000650582"/>
    </source>
</evidence>
<dbReference type="InterPro" id="IPR018828">
    <property type="entry name" value="RRG7"/>
</dbReference>
<dbReference type="PANTHER" id="PTHR28133:SF1">
    <property type="entry name" value="REQUIRED FOR RESPIRATORY GROWTH PROTEIN 7, MITOCHONDRIAL"/>
    <property type="match status" value="1"/>
</dbReference>
<evidence type="ECO:0000313" key="4">
    <source>
        <dbReference type="EMBL" id="KAF8675134.1"/>
    </source>
</evidence>
<dbReference type="EMBL" id="JACYCC010000128">
    <property type="protein sequence ID" value="KAF8675134.1"/>
    <property type="molecule type" value="Genomic_DNA"/>
</dbReference>
<evidence type="ECO:0000256" key="1">
    <source>
        <dbReference type="ARBA" id="ARBA00004173"/>
    </source>
</evidence>
<feature type="region of interest" description="Disordered" evidence="3">
    <location>
        <begin position="147"/>
        <end position="181"/>
    </location>
</feature>